<reference evidence="3" key="1">
    <citation type="submission" date="2024-08" db="EMBL/GenBank/DDBJ databases">
        <title>Description of the novel species Clavibacter lycopersicum isolated from tomato seeds.</title>
        <authorList>
            <person name="Arizala E.D."/>
            <person name="Dobhal S."/>
            <person name="Alvarez A."/>
            <person name="Arif M."/>
        </authorList>
    </citation>
    <scope>NUCLEOTIDE SEQUENCE [LARGE SCALE GENOMIC DNA]</scope>
    <source>
        <strain evidence="3">A6099</strain>
    </source>
</reference>
<organism evidence="2 3">
    <name type="scientific">Clavibacter seminis</name>
    <dbReference type="NCBI Taxonomy" id="2860285"/>
    <lineage>
        <taxon>Bacteria</taxon>
        <taxon>Bacillati</taxon>
        <taxon>Actinomycetota</taxon>
        <taxon>Actinomycetes</taxon>
        <taxon>Micrococcales</taxon>
        <taxon>Microbacteriaceae</taxon>
        <taxon>Clavibacter</taxon>
    </lineage>
</organism>
<feature type="transmembrane region" description="Helical" evidence="1">
    <location>
        <begin position="12"/>
        <end position="31"/>
    </location>
</feature>
<keyword evidence="1" id="KW-1133">Transmembrane helix</keyword>
<proteinExistence type="predicted"/>
<protein>
    <recommendedName>
        <fullName evidence="4">DUF5668 domain-containing protein</fullName>
    </recommendedName>
</protein>
<accession>A0ABY3T9E1</accession>
<evidence type="ECO:0000313" key="3">
    <source>
        <dbReference type="Proteomes" id="UP001649473"/>
    </source>
</evidence>
<keyword evidence="1" id="KW-0812">Transmembrane</keyword>
<gene>
    <name evidence="2" type="ORF">KYT88_04205</name>
</gene>
<dbReference type="Proteomes" id="UP001649473">
    <property type="component" value="Chromosome"/>
</dbReference>
<evidence type="ECO:0000256" key="1">
    <source>
        <dbReference type="SAM" id="Phobius"/>
    </source>
</evidence>
<keyword evidence="1" id="KW-0472">Membrane</keyword>
<dbReference type="EMBL" id="CP083439">
    <property type="protein sequence ID" value="UKF25911.1"/>
    <property type="molecule type" value="Genomic_DNA"/>
</dbReference>
<keyword evidence="3" id="KW-1185">Reference proteome</keyword>
<name>A0ABY3T9E1_9MICO</name>
<sequence length="71" mass="7891">MRRDQPDAEVPYGLFLIGGALIVLLSPFMLLSQHWPSFFTAPWQLALLLFAVGALLVGLGLDLRRRNGPPF</sequence>
<evidence type="ECO:0000313" key="2">
    <source>
        <dbReference type="EMBL" id="UKF25911.1"/>
    </source>
</evidence>
<evidence type="ECO:0008006" key="4">
    <source>
        <dbReference type="Google" id="ProtNLM"/>
    </source>
</evidence>
<feature type="transmembrane region" description="Helical" evidence="1">
    <location>
        <begin position="43"/>
        <end position="61"/>
    </location>
</feature>
<dbReference type="RefSeq" id="WP_147362298.1">
    <property type="nucleotide sequence ID" value="NZ_CP083439.1"/>
</dbReference>